<evidence type="ECO:0000256" key="6">
    <source>
        <dbReference type="ARBA" id="ARBA00022679"/>
    </source>
</evidence>
<dbReference type="AlphaFoldDB" id="A0A0D8BUL8"/>
<feature type="transmembrane region" description="Helical" evidence="14">
    <location>
        <begin position="12"/>
        <end position="29"/>
    </location>
</feature>
<keyword evidence="5" id="KW-0597">Phosphoprotein</keyword>
<evidence type="ECO:0000256" key="9">
    <source>
        <dbReference type="ARBA" id="ARBA00022777"/>
    </source>
</evidence>
<dbReference type="SUPFAM" id="SSF55874">
    <property type="entry name" value="ATPase domain of HSP90 chaperone/DNA topoisomerase II/histidine kinase"/>
    <property type="match status" value="1"/>
</dbReference>
<comment type="catalytic activity">
    <reaction evidence="1">
        <text>ATP + protein L-histidine = ADP + protein N-phospho-L-histidine.</text>
        <dbReference type="EC" id="2.7.13.3"/>
    </reaction>
</comment>
<evidence type="ECO:0000256" key="1">
    <source>
        <dbReference type="ARBA" id="ARBA00000085"/>
    </source>
</evidence>
<evidence type="ECO:0000256" key="13">
    <source>
        <dbReference type="ARBA" id="ARBA00023136"/>
    </source>
</evidence>
<keyword evidence="12" id="KW-0902">Two-component regulatory system</keyword>
<proteinExistence type="predicted"/>
<dbReference type="Proteomes" id="UP000032522">
    <property type="component" value="Unassembled WGS sequence"/>
</dbReference>
<dbReference type="InterPro" id="IPR003594">
    <property type="entry name" value="HATPase_dom"/>
</dbReference>
<comment type="subcellular location">
    <subcellularLocation>
        <location evidence="2">Cell membrane</location>
        <topology evidence="2">Multi-pass membrane protein</topology>
    </subcellularLocation>
</comment>
<dbReference type="PROSITE" id="PS50109">
    <property type="entry name" value="HIS_KIN"/>
    <property type="match status" value="1"/>
</dbReference>
<keyword evidence="13 14" id="KW-0472">Membrane</keyword>
<dbReference type="RefSeq" id="WP_044730915.1">
    <property type="nucleotide sequence ID" value="NZ_JYBP01000003.1"/>
</dbReference>
<dbReference type="PRINTS" id="PR00344">
    <property type="entry name" value="BCTRLSENSOR"/>
</dbReference>
<dbReference type="PANTHER" id="PTHR45453:SF2">
    <property type="entry name" value="HISTIDINE KINASE"/>
    <property type="match status" value="1"/>
</dbReference>
<dbReference type="GO" id="GO:0000155">
    <property type="term" value="F:phosphorelay sensor kinase activity"/>
    <property type="evidence" value="ECO:0007669"/>
    <property type="project" value="InterPro"/>
</dbReference>
<dbReference type="InterPro" id="IPR036890">
    <property type="entry name" value="HATPase_C_sf"/>
</dbReference>
<dbReference type="GO" id="GO:0005524">
    <property type="term" value="F:ATP binding"/>
    <property type="evidence" value="ECO:0007669"/>
    <property type="project" value="UniProtKB-KW"/>
</dbReference>
<comment type="caution">
    <text evidence="16">The sequence shown here is derived from an EMBL/GenBank/DDBJ whole genome shotgun (WGS) entry which is preliminary data.</text>
</comment>
<evidence type="ECO:0000256" key="10">
    <source>
        <dbReference type="ARBA" id="ARBA00022840"/>
    </source>
</evidence>
<dbReference type="CDD" id="cd00082">
    <property type="entry name" value="HisKA"/>
    <property type="match status" value="1"/>
</dbReference>
<dbReference type="GO" id="GO:0004721">
    <property type="term" value="F:phosphoprotein phosphatase activity"/>
    <property type="evidence" value="ECO:0007669"/>
    <property type="project" value="TreeGrafter"/>
</dbReference>
<dbReference type="InterPro" id="IPR050351">
    <property type="entry name" value="BphY/WalK/GraS-like"/>
</dbReference>
<evidence type="ECO:0000256" key="8">
    <source>
        <dbReference type="ARBA" id="ARBA00022741"/>
    </source>
</evidence>
<dbReference type="InterPro" id="IPR004358">
    <property type="entry name" value="Sig_transdc_His_kin-like_C"/>
</dbReference>
<evidence type="ECO:0000256" key="5">
    <source>
        <dbReference type="ARBA" id="ARBA00022553"/>
    </source>
</evidence>
<dbReference type="EC" id="2.7.13.3" evidence="3"/>
<evidence type="ECO:0000259" key="15">
    <source>
        <dbReference type="PROSITE" id="PS50109"/>
    </source>
</evidence>
<dbReference type="EMBL" id="JYBP01000003">
    <property type="protein sequence ID" value="KJE27810.1"/>
    <property type="molecule type" value="Genomic_DNA"/>
</dbReference>
<gene>
    <name evidence="16" type="ORF">LG52_657</name>
</gene>
<dbReference type="Pfam" id="PF02518">
    <property type="entry name" value="HATPase_c"/>
    <property type="match status" value="1"/>
</dbReference>
<dbReference type="PANTHER" id="PTHR45453">
    <property type="entry name" value="PHOSPHATE REGULON SENSOR PROTEIN PHOR"/>
    <property type="match status" value="1"/>
</dbReference>
<evidence type="ECO:0000256" key="3">
    <source>
        <dbReference type="ARBA" id="ARBA00012438"/>
    </source>
</evidence>
<dbReference type="InterPro" id="IPR005467">
    <property type="entry name" value="His_kinase_dom"/>
</dbReference>
<evidence type="ECO:0000256" key="4">
    <source>
        <dbReference type="ARBA" id="ARBA00022475"/>
    </source>
</evidence>
<feature type="domain" description="Histidine kinase" evidence="15">
    <location>
        <begin position="121"/>
        <end position="326"/>
    </location>
</feature>
<dbReference type="GO" id="GO:0016036">
    <property type="term" value="P:cellular response to phosphate starvation"/>
    <property type="evidence" value="ECO:0007669"/>
    <property type="project" value="TreeGrafter"/>
</dbReference>
<dbReference type="SMART" id="SM00387">
    <property type="entry name" value="HATPase_c"/>
    <property type="match status" value="1"/>
</dbReference>
<evidence type="ECO:0000256" key="12">
    <source>
        <dbReference type="ARBA" id="ARBA00023012"/>
    </source>
</evidence>
<dbReference type="PATRIC" id="fig|1462.6.peg.801"/>
<keyword evidence="10" id="KW-0067">ATP-binding</keyword>
<reference evidence="16 17" key="1">
    <citation type="submission" date="2015-01" db="EMBL/GenBank/DDBJ databases">
        <authorList>
            <person name="Filippidou S."/>
            <person name="Jeanneret N."/>
            <person name="Russel-Delif L."/>
            <person name="Junier T."/>
            <person name="Wunderlin T."/>
            <person name="Molina V."/>
            <person name="Johnson S.L."/>
            <person name="Davenport K.W."/>
            <person name="Chain P.S."/>
            <person name="Dorador C."/>
            <person name="Junier P."/>
        </authorList>
    </citation>
    <scope>NUCLEOTIDE SEQUENCE [LARGE SCALE GENOMIC DNA]</scope>
    <source>
        <strain evidence="16 17">Et7/4</strain>
    </source>
</reference>
<keyword evidence="11 14" id="KW-1133">Transmembrane helix</keyword>
<keyword evidence="7 14" id="KW-0812">Transmembrane</keyword>
<dbReference type="OrthoDB" id="9780487at2"/>
<evidence type="ECO:0000256" key="11">
    <source>
        <dbReference type="ARBA" id="ARBA00022989"/>
    </source>
</evidence>
<accession>A0A0D8BUL8</accession>
<evidence type="ECO:0000256" key="7">
    <source>
        <dbReference type="ARBA" id="ARBA00022692"/>
    </source>
</evidence>
<dbReference type="GO" id="GO:0005886">
    <property type="term" value="C:plasma membrane"/>
    <property type="evidence" value="ECO:0007669"/>
    <property type="project" value="UniProtKB-SubCell"/>
</dbReference>
<feature type="transmembrane region" description="Helical" evidence="14">
    <location>
        <begin position="35"/>
        <end position="57"/>
    </location>
</feature>
<dbReference type="InterPro" id="IPR003661">
    <property type="entry name" value="HisK_dim/P_dom"/>
</dbReference>
<evidence type="ECO:0000313" key="16">
    <source>
        <dbReference type="EMBL" id="KJE27810.1"/>
    </source>
</evidence>
<dbReference type="Gene3D" id="3.30.565.10">
    <property type="entry name" value="Histidine kinase-like ATPase, C-terminal domain"/>
    <property type="match status" value="1"/>
</dbReference>
<evidence type="ECO:0000256" key="2">
    <source>
        <dbReference type="ARBA" id="ARBA00004651"/>
    </source>
</evidence>
<keyword evidence="4" id="KW-1003">Cell membrane</keyword>
<keyword evidence="6" id="KW-0808">Transferase</keyword>
<protein>
    <recommendedName>
        <fullName evidence="3">histidine kinase</fullName>
        <ecNumber evidence="3">2.7.13.3</ecNumber>
    </recommendedName>
</protein>
<evidence type="ECO:0000313" key="17">
    <source>
        <dbReference type="Proteomes" id="UP000032522"/>
    </source>
</evidence>
<sequence>MIKDYLWERKSWMALFLFLELFILFVAYLDPTIPFSSALYIVFLTTIIFVVFVIIRWKKETAFYQRLQEWEFGLDPVSVLRAASPFERIVERVIASQTDQWKQEQAEHRATLEQEKDEWLSWIHEMKTPLTAMRLIIERVEDENTKSPLLYEWLRIHLLLDQQLHQQRLPRMENDLYIEQVELEPLLVNEIQPLQSWCMQKGIGFDLQLDVRSVLSDAKWLSFIIRQIITNAVKYSESSDIVVKSFMESRHACLQIQDFGRGIDPKDLPRIFEKGFTSTTEHQNKAATGMGLYLAKKAAKPLLLDFHVESTPGRGTTFTIIFPQENDIIRTHCM</sequence>
<keyword evidence="9 16" id="KW-0418">Kinase</keyword>
<name>A0A0D8BUL8_GEOKU</name>
<keyword evidence="8" id="KW-0547">Nucleotide-binding</keyword>
<organism evidence="16 17">
    <name type="scientific">Geobacillus kaustophilus</name>
    <dbReference type="NCBI Taxonomy" id="1462"/>
    <lineage>
        <taxon>Bacteria</taxon>
        <taxon>Bacillati</taxon>
        <taxon>Bacillota</taxon>
        <taxon>Bacilli</taxon>
        <taxon>Bacillales</taxon>
        <taxon>Anoxybacillaceae</taxon>
        <taxon>Geobacillus</taxon>
        <taxon>Geobacillus thermoleovorans group</taxon>
    </lineage>
</organism>
<evidence type="ECO:0000256" key="14">
    <source>
        <dbReference type="SAM" id="Phobius"/>
    </source>
</evidence>